<dbReference type="EMBL" id="MFHQ01000017">
    <property type="protein sequence ID" value="OGF74477.1"/>
    <property type="molecule type" value="Genomic_DNA"/>
</dbReference>
<dbReference type="NCBIfam" id="TIGR01009">
    <property type="entry name" value="rpsC_bact"/>
    <property type="match status" value="1"/>
</dbReference>
<dbReference type="PANTHER" id="PTHR11760">
    <property type="entry name" value="30S/40S RIBOSOMAL PROTEIN S3"/>
    <property type="match status" value="1"/>
</dbReference>
<comment type="function">
    <text evidence="6 8">Binds the lower part of the 30S subunit head. Binds mRNA in the 70S ribosome, positioning it for translation.</text>
</comment>
<evidence type="ECO:0000256" key="7">
    <source>
        <dbReference type="ARBA" id="ARBA00035257"/>
    </source>
</evidence>
<dbReference type="CDD" id="cd02412">
    <property type="entry name" value="KH-II_30S_S3"/>
    <property type="match status" value="1"/>
</dbReference>
<comment type="similarity">
    <text evidence="1 8 9">Belongs to the universal ribosomal protein uS3 family.</text>
</comment>
<dbReference type="SUPFAM" id="SSF54814">
    <property type="entry name" value="Prokaryotic type KH domain (KH-domain type II)"/>
    <property type="match status" value="1"/>
</dbReference>
<evidence type="ECO:0000256" key="2">
    <source>
        <dbReference type="ARBA" id="ARBA00022730"/>
    </source>
</evidence>
<dbReference type="InterPro" id="IPR009019">
    <property type="entry name" value="KH_sf_prok-type"/>
</dbReference>
<dbReference type="InterPro" id="IPR001351">
    <property type="entry name" value="Ribosomal_uS3_C"/>
</dbReference>
<evidence type="ECO:0000256" key="5">
    <source>
        <dbReference type="ARBA" id="ARBA00023274"/>
    </source>
</evidence>
<dbReference type="Proteomes" id="UP000178406">
    <property type="component" value="Unassembled WGS sequence"/>
</dbReference>
<gene>
    <name evidence="8" type="primary">rpsC</name>
    <name evidence="11" type="ORF">A3J56_00890</name>
</gene>
<evidence type="ECO:0000256" key="3">
    <source>
        <dbReference type="ARBA" id="ARBA00022884"/>
    </source>
</evidence>
<accession>A0A1F5WFT7</accession>
<dbReference type="InterPro" id="IPR057258">
    <property type="entry name" value="Ribosomal_uS3"/>
</dbReference>
<evidence type="ECO:0000256" key="6">
    <source>
        <dbReference type="ARBA" id="ARBA00024998"/>
    </source>
</evidence>
<dbReference type="PANTHER" id="PTHR11760:SF19">
    <property type="entry name" value="SMALL RIBOSOMAL SUBUNIT PROTEIN US3C"/>
    <property type="match status" value="1"/>
</dbReference>
<evidence type="ECO:0000256" key="9">
    <source>
        <dbReference type="RuleBase" id="RU003624"/>
    </source>
</evidence>
<evidence type="ECO:0000313" key="12">
    <source>
        <dbReference type="Proteomes" id="UP000178406"/>
    </source>
</evidence>
<evidence type="ECO:0000256" key="8">
    <source>
        <dbReference type="HAMAP-Rule" id="MF_01309"/>
    </source>
</evidence>
<name>A0A1F5WFT7_9BACT</name>
<dbReference type="Gene3D" id="3.30.300.20">
    <property type="match status" value="1"/>
</dbReference>
<dbReference type="PROSITE" id="PS00548">
    <property type="entry name" value="RIBOSOMAL_S3"/>
    <property type="match status" value="1"/>
</dbReference>
<evidence type="ECO:0000256" key="1">
    <source>
        <dbReference type="ARBA" id="ARBA00010761"/>
    </source>
</evidence>
<dbReference type="InterPro" id="IPR005704">
    <property type="entry name" value="Ribosomal_uS3_bac-typ"/>
</dbReference>
<keyword evidence="2 8" id="KW-0699">rRNA-binding</keyword>
<keyword evidence="5 8" id="KW-0687">Ribonucleoprotein</keyword>
<dbReference type="FunFam" id="3.30.300.20:FF:000001">
    <property type="entry name" value="30S ribosomal protein S3"/>
    <property type="match status" value="1"/>
</dbReference>
<evidence type="ECO:0000256" key="4">
    <source>
        <dbReference type="ARBA" id="ARBA00022980"/>
    </source>
</evidence>
<evidence type="ECO:0000313" key="11">
    <source>
        <dbReference type="EMBL" id="OGF74477.1"/>
    </source>
</evidence>
<dbReference type="Gene3D" id="3.30.1140.32">
    <property type="entry name" value="Ribosomal protein S3, C-terminal domain"/>
    <property type="match status" value="1"/>
</dbReference>
<dbReference type="InterPro" id="IPR015946">
    <property type="entry name" value="KH_dom-like_a/b"/>
</dbReference>
<keyword evidence="3 8" id="KW-0694">RNA-binding</keyword>
<evidence type="ECO:0000259" key="10">
    <source>
        <dbReference type="PROSITE" id="PS50823"/>
    </source>
</evidence>
<dbReference type="InterPro" id="IPR004044">
    <property type="entry name" value="KH_dom_type_2"/>
</dbReference>
<dbReference type="HAMAP" id="MF_01309_B">
    <property type="entry name" value="Ribosomal_uS3_B"/>
    <property type="match status" value="1"/>
</dbReference>
<dbReference type="InterPro" id="IPR018280">
    <property type="entry name" value="Ribosomal_uS3_CS"/>
</dbReference>
<dbReference type="STRING" id="1798338.A3J56_00890"/>
<dbReference type="GO" id="GO:0006412">
    <property type="term" value="P:translation"/>
    <property type="evidence" value="ECO:0007669"/>
    <property type="project" value="UniProtKB-UniRule"/>
</dbReference>
<reference evidence="11 12" key="1">
    <citation type="journal article" date="2016" name="Nat. Commun.">
        <title>Thousands of microbial genomes shed light on interconnected biogeochemical processes in an aquifer system.</title>
        <authorList>
            <person name="Anantharaman K."/>
            <person name="Brown C.T."/>
            <person name="Hug L.A."/>
            <person name="Sharon I."/>
            <person name="Castelle C.J."/>
            <person name="Probst A.J."/>
            <person name="Thomas B.C."/>
            <person name="Singh A."/>
            <person name="Wilkins M.J."/>
            <person name="Karaoz U."/>
            <person name="Brodie E.L."/>
            <person name="Williams K.H."/>
            <person name="Hubbard S.S."/>
            <person name="Banfield J.F."/>
        </authorList>
    </citation>
    <scope>NUCLEOTIDE SEQUENCE [LARGE SCALE GENOMIC DNA]</scope>
</reference>
<sequence>MSHISNPYAVRIGVLRTWRSRWFSDKEYRSLLREDLAIRDFLQKRLRGMAVDSVEIERTPLALSIVIKTARPGLLIGRGGEGAEKLKNEIYQILAKTRGDIAMTRKPRLQQDNTGGKRRRQSDMRLVIEEVKIPEAHANIMVEQIAQDLEKRLPFRRVMKQTLSKMMASRGVVGAKISFAGRLDGSEMARFEWLKNGKIPLQTLRADVDFARGRAHLPYGDIGIKVWVYRGEIFDKK</sequence>
<dbReference type="AlphaFoldDB" id="A0A1F5WFT7"/>
<dbReference type="GO" id="GO:0003735">
    <property type="term" value="F:structural constituent of ribosome"/>
    <property type="evidence" value="ECO:0007669"/>
    <property type="project" value="InterPro"/>
</dbReference>
<dbReference type="InterPro" id="IPR036419">
    <property type="entry name" value="Ribosomal_S3_C_sf"/>
</dbReference>
<dbReference type="GO" id="GO:0019843">
    <property type="term" value="F:rRNA binding"/>
    <property type="evidence" value="ECO:0007669"/>
    <property type="project" value="UniProtKB-UniRule"/>
</dbReference>
<dbReference type="Pfam" id="PF00189">
    <property type="entry name" value="Ribosomal_S3_C"/>
    <property type="match status" value="1"/>
</dbReference>
<comment type="caution">
    <text evidence="11">The sequence shown here is derived from an EMBL/GenBank/DDBJ whole genome shotgun (WGS) entry which is preliminary data.</text>
</comment>
<dbReference type="GO" id="GO:0003729">
    <property type="term" value="F:mRNA binding"/>
    <property type="evidence" value="ECO:0007669"/>
    <property type="project" value="UniProtKB-UniRule"/>
</dbReference>
<dbReference type="Pfam" id="PF07650">
    <property type="entry name" value="KH_2"/>
    <property type="match status" value="1"/>
</dbReference>
<dbReference type="PROSITE" id="PS50823">
    <property type="entry name" value="KH_TYPE_2"/>
    <property type="match status" value="1"/>
</dbReference>
<dbReference type="SUPFAM" id="SSF54821">
    <property type="entry name" value="Ribosomal protein S3 C-terminal domain"/>
    <property type="match status" value="1"/>
</dbReference>
<keyword evidence="4 8" id="KW-0689">Ribosomal protein</keyword>
<feature type="domain" description="KH type-2" evidence="10">
    <location>
        <begin position="38"/>
        <end position="132"/>
    </location>
</feature>
<protein>
    <recommendedName>
        <fullName evidence="7 8">Small ribosomal subunit protein uS3</fullName>
    </recommendedName>
</protein>
<organism evidence="11 12">
    <name type="scientific">Candidatus Giovannonibacteria bacterium RIFCSPHIGHO2_02_FULL_46_20</name>
    <dbReference type="NCBI Taxonomy" id="1798338"/>
    <lineage>
        <taxon>Bacteria</taxon>
        <taxon>Candidatus Giovannoniibacteriota</taxon>
    </lineage>
</organism>
<dbReference type="GO" id="GO:0022627">
    <property type="term" value="C:cytosolic small ribosomal subunit"/>
    <property type="evidence" value="ECO:0007669"/>
    <property type="project" value="TreeGrafter"/>
</dbReference>
<proteinExistence type="inferred from homology"/>
<comment type="subunit">
    <text evidence="8">Part of the 30S ribosomal subunit. Forms a tight complex with proteins S10 and S14.</text>
</comment>